<dbReference type="Pfam" id="PF02538">
    <property type="entry name" value="Hydantoinase_B"/>
    <property type="match status" value="1"/>
</dbReference>
<evidence type="ECO:0000259" key="1">
    <source>
        <dbReference type="Pfam" id="PF02538"/>
    </source>
</evidence>
<comment type="caution">
    <text evidence="2">The sequence shown here is derived from an EMBL/GenBank/DDBJ whole genome shotgun (WGS) entry which is preliminary data.</text>
</comment>
<protein>
    <submittedName>
        <fullName evidence="2">Hydantoinase B/oxoprolinase family protein</fullName>
    </submittedName>
</protein>
<reference evidence="3" key="1">
    <citation type="submission" date="2018-08" db="EMBL/GenBank/DDBJ databases">
        <authorList>
            <person name="Im W.T."/>
        </authorList>
    </citation>
    <scope>NUCLEOTIDE SEQUENCE [LARGE SCALE GENOMIC DNA]</scope>
    <source>
        <strain evidence="3">LA-28</strain>
    </source>
</reference>
<evidence type="ECO:0000313" key="2">
    <source>
        <dbReference type="EMBL" id="RFC69450.1"/>
    </source>
</evidence>
<organism evidence="2 3">
    <name type="scientific">Mesorhizobium denitrificans</name>
    <dbReference type="NCBI Taxonomy" id="2294114"/>
    <lineage>
        <taxon>Bacteria</taxon>
        <taxon>Pseudomonadati</taxon>
        <taxon>Pseudomonadota</taxon>
        <taxon>Alphaproteobacteria</taxon>
        <taxon>Hyphomicrobiales</taxon>
        <taxon>Phyllobacteriaceae</taxon>
        <taxon>Mesorhizobium</taxon>
    </lineage>
</organism>
<dbReference type="GO" id="GO:0005829">
    <property type="term" value="C:cytosol"/>
    <property type="evidence" value="ECO:0007669"/>
    <property type="project" value="TreeGrafter"/>
</dbReference>
<proteinExistence type="predicted"/>
<dbReference type="RefSeq" id="WP_116622070.1">
    <property type="nucleotide sequence ID" value="NZ_QURN01000001.1"/>
</dbReference>
<dbReference type="Proteomes" id="UP000262379">
    <property type="component" value="Unassembled WGS sequence"/>
</dbReference>
<name>A0A371XJR2_9HYPH</name>
<dbReference type="GO" id="GO:0006749">
    <property type="term" value="P:glutathione metabolic process"/>
    <property type="evidence" value="ECO:0007669"/>
    <property type="project" value="TreeGrafter"/>
</dbReference>
<dbReference type="InterPro" id="IPR003692">
    <property type="entry name" value="Hydantoinase_B"/>
</dbReference>
<dbReference type="PANTHER" id="PTHR11365">
    <property type="entry name" value="5-OXOPROLINASE RELATED"/>
    <property type="match status" value="1"/>
</dbReference>
<sequence>MDSINRPELDVSERRVDPFLMSVLKSRFEAIVREMTLVVMRASRSAVIKNARDFSCAILTYDHRLVSVEDALPIHVMSMDMATRPLTDLFDDVTQGDIFLNNCPYTGGTHHADLIMAMPVFFEGEPLFWVVALSHHADTGAPVPSTYLPFAKNIFEEGMHFPCVRVAQNYEEKKDILRIGTMRNRVPDMWLGDVRAQIGACRTGERRIGELFARYGRDTILGFVEDWFDYGARCAKAAIAKLPAGSYSYETRHDPVPGVADEGIPVKVTINVDPEKGEIVVDVRDNMDNVPGGLNLSENTATGSCRIGVFNNLDESIPHNEGAKSQIKVLLREGSVIGKPKYPVGTSVATTNVNDRLMIAGNCVFSRMGAPYGQAESGSHLPAGVGVISGADPFKHGKSYVNQVFVGYAGGGARHGFDGWLTYCGPANAGLIQLDSVEVDESMYPIVIERRGVLPGSQGFGEFEGAPATGGVFYPLDHDMTIVYAADGTSFPPRGVLGGGDGKESETIKLRANEKIVLPAFSEETIENGARIEFTACGGGGYGDPLKRDPKRVAATVNRGWLSREDAETVYKVVLVDADEPGLLKVEEARTAALRNGLTLTSGVRHA</sequence>
<gene>
    <name evidence="2" type="ORF">DY251_01575</name>
</gene>
<feature type="domain" description="Hydantoinase B/oxoprolinase" evidence="1">
    <location>
        <begin position="17"/>
        <end position="545"/>
    </location>
</feature>
<dbReference type="GO" id="GO:0017168">
    <property type="term" value="F:5-oxoprolinase (ATP-hydrolyzing) activity"/>
    <property type="evidence" value="ECO:0007669"/>
    <property type="project" value="TreeGrafter"/>
</dbReference>
<evidence type="ECO:0000313" key="3">
    <source>
        <dbReference type="Proteomes" id="UP000262379"/>
    </source>
</evidence>
<accession>A0A371XJR2</accession>
<keyword evidence="3" id="KW-1185">Reference proteome</keyword>
<dbReference type="InterPro" id="IPR045079">
    <property type="entry name" value="Oxoprolinase-like"/>
</dbReference>
<dbReference type="PANTHER" id="PTHR11365:SF23">
    <property type="entry name" value="HYPOTHETICAL 5-OXOPROLINASE (EUROFUNG)-RELATED"/>
    <property type="match status" value="1"/>
</dbReference>
<dbReference type="AlphaFoldDB" id="A0A371XJR2"/>
<dbReference type="EMBL" id="QURN01000001">
    <property type="protein sequence ID" value="RFC69450.1"/>
    <property type="molecule type" value="Genomic_DNA"/>
</dbReference>